<gene>
    <name evidence="2" type="ORF">Tci_927842</name>
</gene>
<organism evidence="2">
    <name type="scientific">Tanacetum cinerariifolium</name>
    <name type="common">Dalmatian daisy</name>
    <name type="synonym">Chrysanthemum cinerariifolium</name>
    <dbReference type="NCBI Taxonomy" id="118510"/>
    <lineage>
        <taxon>Eukaryota</taxon>
        <taxon>Viridiplantae</taxon>
        <taxon>Streptophyta</taxon>
        <taxon>Embryophyta</taxon>
        <taxon>Tracheophyta</taxon>
        <taxon>Spermatophyta</taxon>
        <taxon>Magnoliopsida</taxon>
        <taxon>eudicotyledons</taxon>
        <taxon>Gunneridae</taxon>
        <taxon>Pentapetalae</taxon>
        <taxon>asterids</taxon>
        <taxon>campanulids</taxon>
        <taxon>Asterales</taxon>
        <taxon>Asteraceae</taxon>
        <taxon>Asteroideae</taxon>
        <taxon>Anthemideae</taxon>
        <taxon>Anthemidinae</taxon>
        <taxon>Tanacetum</taxon>
    </lineage>
</organism>
<sequence>SGRPGRAHRNSASDPAAERCAHQRLHQALRRALVQTHRAQRPAPLQPGHARLTGGQPAGHGRRAVFDAGL</sequence>
<protein>
    <submittedName>
        <fullName evidence="2">Uncharacterized protein</fullName>
    </submittedName>
</protein>
<reference evidence="2" key="1">
    <citation type="journal article" date="2019" name="Sci. Rep.">
        <title>Draft genome of Tanacetum cinerariifolium, the natural source of mosquito coil.</title>
        <authorList>
            <person name="Yamashiro T."/>
            <person name="Shiraishi A."/>
            <person name="Satake H."/>
            <person name="Nakayama K."/>
        </authorList>
    </citation>
    <scope>NUCLEOTIDE SEQUENCE</scope>
</reference>
<evidence type="ECO:0000313" key="2">
    <source>
        <dbReference type="EMBL" id="GFD55873.1"/>
    </source>
</evidence>
<feature type="non-terminal residue" evidence="2">
    <location>
        <position position="1"/>
    </location>
</feature>
<feature type="region of interest" description="Disordered" evidence="1">
    <location>
        <begin position="1"/>
        <end position="20"/>
    </location>
</feature>
<feature type="region of interest" description="Disordered" evidence="1">
    <location>
        <begin position="35"/>
        <end position="70"/>
    </location>
</feature>
<proteinExistence type="predicted"/>
<name>A0A699X9P0_TANCI</name>
<evidence type="ECO:0000256" key="1">
    <source>
        <dbReference type="SAM" id="MobiDB-lite"/>
    </source>
</evidence>
<dbReference type="EMBL" id="BKCJ011822814">
    <property type="protein sequence ID" value="GFD55873.1"/>
    <property type="molecule type" value="Genomic_DNA"/>
</dbReference>
<comment type="caution">
    <text evidence="2">The sequence shown here is derived from an EMBL/GenBank/DDBJ whole genome shotgun (WGS) entry which is preliminary data.</text>
</comment>
<dbReference type="AlphaFoldDB" id="A0A699X9P0"/>
<accession>A0A699X9P0</accession>